<dbReference type="RefSeq" id="WP_038491306.1">
    <property type="nucleotide sequence ID" value="NZ_BCTH01000001.1"/>
</dbReference>
<evidence type="ECO:0008006" key="4">
    <source>
        <dbReference type="Google" id="ProtNLM"/>
    </source>
</evidence>
<proteinExistence type="predicted"/>
<dbReference type="HOGENOM" id="CLU_1592355_0_0_4"/>
<gene>
    <name evidence="2" type="ORF">GJA_1989</name>
</gene>
<feature type="chain" id="PRO_5004797564" description="TonB C-terminal domain-containing protein" evidence="1">
    <location>
        <begin position="23"/>
        <end position="167"/>
    </location>
</feature>
<reference evidence="2 3" key="1">
    <citation type="journal article" date="2015" name="Genome Announc.">
        <title>Genome Sequence of Mushroom Soft-Rot Pathogen Janthinobacterium agaricidamnosum.</title>
        <authorList>
            <person name="Graupner K."/>
            <person name="Lackner G."/>
            <person name="Hertweck C."/>
        </authorList>
    </citation>
    <scope>NUCLEOTIDE SEQUENCE [LARGE SCALE GENOMIC DNA]</scope>
    <source>
        <strain evidence="3">NBRC 102515 / DSM 9628</strain>
    </source>
</reference>
<dbReference type="PATRIC" id="fig|1349767.4.peg.3756"/>
<dbReference type="Proteomes" id="UP000027604">
    <property type="component" value="Chromosome I"/>
</dbReference>
<organism evidence="2 3">
    <name type="scientific">Janthinobacterium agaricidamnosum NBRC 102515 = DSM 9628</name>
    <dbReference type="NCBI Taxonomy" id="1349767"/>
    <lineage>
        <taxon>Bacteria</taxon>
        <taxon>Pseudomonadati</taxon>
        <taxon>Pseudomonadota</taxon>
        <taxon>Betaproteobacteria</taxon>
        <taxon>Burkholderiales</taxon>
        <taxon>Oxalobacteraceae</taxon>
        <taxon>Janthinobacterium</taxon>
    </lineage>
</organism>
<dbReference type="EMBL" id="HG322949">
    <property type="protein sequence ID" value="CDG82625.1"/>
    <property type="molecule type" value="Genomic_DNA"/>
</dbReference>
<dbReference type="KEGG" id="jag:GJA_1989"/>
<dbReference type="AlphaFoldDB" id="W0V4V5"/>
<sequence>MRVILLLLASLFACASATAALADEAPLRYSLKQDEAWTGSNILRSRVRSSIPLQLPYHQLSGAAQQELRDSYKELAAEDEPPYPVRGQAAFFKALADANEILRVTGLLSLAVKVDQRGDVVDAAIYSTPSPDMGTFAAAVAIQQKFKPALCQGVPCTMDFLFEIDMK</sequence>
<keyword evidence="1" id="KW-0732">Signal</keyword>
<evidence type="ECO:0000313" key="3">
    <source>
        <dbReference type="Proteomes" id="UP000027604"/>
    </source>
</evidence>
<dbReference type="STRING" id="1349767.GJA_1989"/>
<accession>W0V4V5</accession>
<dbReference type="OrthoDB" id="8911971at2"/>
<protein>
    <recommendedName>
        <fullName evidence="4">TonB C-terminal domain-containing protein</fullName>
    </recommendedName>
</protein>
<feature type="signal peptide" evidence="1">
    <location>
        <begin position="1"/>
        <end position="22"/>
    </location>
</feature>
<evidence type="ECO:0000256" key="1">
    <source>
        <dbReference type="SAM" id="SignalP"/>
    </source>
</evidence>
<keyword evidence="3" id="KW-1185">Reference proteome</keyword>
<name>W0V4V5_9BURK</name>
<evidence type="ECO:0000313" key="2">
    <source>
        <dbReference type="EMBL" id="CDG82625.1"/>
    </source>
</evidence>